<feature type="non-terminal residue" evidence="2">
    <location>
        <position position="1"/>
    </location>
</feature>
<gene>
    <name evidence="1" type="ORF">BYL167_LOCUS31540</name>
    <name evidence="2" type="ORF">GIL414_LOCUS36415</name>
</gene>
<evidence type="ECO:0000313" key="1">
    <source>
        <dbReference type="EMBL" id="CAF4400749.1"/>
    </source>
</evidence>
<organism evidence="2 3">
    <name type="scientific">Rotaria magnacalcarata</name>
    <dbReference type="NCBI Taxonomy" id="392030"/>
    <lineage>
        <taxon>Eukaryota</taxon>
        <taxon>Metazoa</taxon>
        <taxon>Spiralia</taxon>
        <taxon>Gnathifera</taxon>
        <taxon>Rotifera</taxon>
        <taxon>Eurotatoria</taxon>
        <taxon>Bdelloidea</taxon>
        <taxon>Philodinida</taxon>
        <taxon>Philodinidae</taxon>
        <taxon>Rotaria</taxon>
    </lineage>
</organism>
<accession>A0A8S2YEL8</accession>
<evidence type="ECO:0000313" key="2">
    <source>
        <dbReference type="EMBL" id="CAF4540937.1"/>
    </source>
</evidence>
<comment type="caution">
    <text evidence="2">The sequence shown here is derived from an EMBL/GenBank/DDBJ whole genome shotgun (WGS) entry which is preliminary data.</text>
</comment>
<dbReference type="Proteomes" id="UP000681967">
    <property type="component" value="Unassembled WGS sequence"/>
</dbReference>
<sequence>MNSDYNLDEYLLNNSTLNGLNSIAYLQLLLTLTIEFASKSDEQNQQFVHYILKSLLRQMTFLKDA</sequence>
<reference evidence="2" key="1">
    <citation type="submission" date="2021-02" db="EMBL/GenBank/DDBJ databases">
        <authorList>
            <person name="Nowell W R."/>
        </authorList>
    </citation>
    <scope>NUCLEOTIDE SEQUENCE</scope>
</reference>
<protein>
    <submittedName>
        <fullName evidence="2">Uncharacterized protein</fullName>
    </submittedName>
</protein>
<dbReference type="EMBL" id="CAJOBH010055723">
    <property type="protein sequence ID" value="CAF4400749.1"/>
    <property type="molecule type" value="Genomic_DNA"/>
</dbReference>
<proteinExistence type="predicted"/>
<evidence type="ECO:0000313" key="3">
    <source>
        <dbReference type="Proteomes" id="UP000681720"/>
    </source>
</evidence>
<feature type="non-terminal residue" evidence="2">
    <location>
        <position position="65"/>
    </location>
</feature>
<dbReference type="AlphaFoldDB" id="A0A8S2YEL8"/>
<dbReference type="Proteomes" id="UP000681720">
    <property type="component" value="Unassembled WGS sequence"/>
</dbReference>
<name>A0A8S2YEL8_9BILA</name>
<dbReference type="EMBL" id="CAJOBJ010090577">
    <property type="protein sequence ID" value="CAF4540937.1"/>
    <property type="molecule type" value="Genomic_DNA"/>
</dbReference>